<accession>A0A0E9R4E8</accession>
<name>A0A0E9R4E8_ANGAN</name>
<organism evidence="1">
    <name type="scientific">Anguilla anguilla</name>
    <name type="common">European freshwater eel</name>
    <name type="synonym">Muraena anguilla</name>
    <dbReference type="NCBI Taxonomy" id="7936"/>
    <lineage>
        <taxon>Eukaryota</taxon>
        <taxon>Metazoa</taxon>
        <taxon>Chordata</taxon>
        <taxon>Craniata</taxon>
        <taxon>Vertebrata</taxon>
        <taxon>Euteleostomi</taxon>
        <taxon>Actinopterygii</taxon>
        <taxon>Neopterygii</taxon>
        <taxon>Teleostei</taxon>
        <taxon>Anguilliformes</taxon>
        <taxon>Anguillidae</taxon>
        <taxon>Anguilla</taxon>
    </lineage>
</organism>
<protein>
    <submittedName>
        <fullName evidence="1">Uncharacterized protein</fullName>
    </submittedName>
</protein>
<dbReference type="EMBL" id="GBXM01085247">
    <property type="protein sequence ID" value="JAH23330.1"/>
    <property type="molecule type" value="Transcribed_RNA"/>
</dbReference>
<dbReference type="AlphaFoldDB" id="A0A0E9R4E8"/>
<evidence type="ECO:0000313" key="1">
    <source>
        <dbReference type="EMBL" id="JAH23330.1"/>
    </source>
</evidence>
<reference evidence="1" key="2">
    <citation type="journal article" date="2015" name="Fish Shellfish Immunol.">
        <title>Early steps in the European eel (Anguilla anguilla)-Vibrio vulnificus interaction in the gills: Role of the RtxA13 toxin.</title>
        <authorList>
            <person name="Callol A."/>
            <person name="Pajuelo D."/>
            <person name="Ebbesson L."/>
            <person name="Teles M."/>
            <person name="MacKenzie S."/>
            <person name="Amaro C."/>
        </authorList>
    </citation>
    <scope>NUCLEOTIDE SEQUENCE</scope>
</reference>
<sequence length="53" mass="6374">MKHHSYNKPSRHILHLLKTKNLNEEINEIFLKNQIYTSKDSLKHTSQKHISHL</sequence>
<reference evidence="1" key="1">
    <citation type="submission" date="2014-11" db="EMBL/GenBank/DDBJ databases">
        <authorList>
            <person name="Amaro Gonzalez C."/>
        </authorList>
    </citation>
    <scope>NUCLEOTIDE SEQUENCE</scope>
</reference>
<proteinExistence type="predicted"/>